<keyword evidence="2" id="KW-0645">Protease</keyword>
<evidence type="ECO:0000256" key="2">
    <source>
        <dbReference type="ARBA" id="ARBA00022670"/>
    </source>
</evidence>
<dbReference type="CDD" id="cd03129">
    <property type="entry name" value="GAT1_Peptidase_E_like"/>
    <property type="match status" value="1"/>
</dbReference>
<dbReference type="GO" id="GO:0006508">
    <property type="term" value="P:proteolysis"/>
    <property type="evidence" value="ECO:0007669"/>
    <property type="project" value="UniProtKB-KW"/>
</dbReference>
<dbReference type="Gene3D" id="3.40.50.880">
    <property type="match status" value="1"/>
</dbReference>
<organism evidence="5 6">
    <name type="scientific">Bifidobacterium pseudolongum subsp. globosum</name>
    <dbReference type="NCBI Taxonomy" id="1690"/>
    <lineage>
        <taxon>Bacteria</taxon>
        <taxon>Bacillati</taxon>
        <taxon>Actinomycetota</taxon>
        <taxon>Actinomycetes</taxon>
        <taxon>Bifidobacteriales</taxon>
        <taxon>Bifidobacteriaceae</taxon>
        <taxon>Bifidobacterium</taxon>
    </lineage>
</organism>
<reference evidence="5 6" key="1">
    <citation type="submission" date="2018-12" db="EMBL/GenBank/DDBJ databases">
        <title>Unveiling genomic diversity among members of the Bifidobacterium pseudolongum species, a widely distributed gut commensal of the animal kingdom.</title>
        <authorList>
            <person name="Lugli G.A."/>
            <person name="Duranti S."/>
            <person name="Albert K."/>
            <person name="Mancabelli L."/>
            <person name="Napoli S."/>
            <person name="Viappiani A."/>
            <person name="Anzalone R."/>
            <person name="Longhi G."/>
            <person name="Milani C."/>
            <person name="Turroni F."/>
            <person name="Alessandri G."/>
            <person name="Sela D.A."/>
            <person name="Van Sinderen D."/>
            <person name="Ventura M."/>
        </authorList>
    </citation>
    <scope>NUCLEOTIDE SEQUENCE [LARGE SCALE GENOMIC DNA]</scope>
    <source>
        <strain evidence="5 6">1780B</strain>
    </source>
</reference>
<dbReference type="AlphaFoldDB" id="A0A8B3RPK7"/>
<comment type="similarity">
    <text evidence="1">Belongs to the peptidase S51 family.</text>
</comment>
<dbReference type="InterPro" id="IPR005320">
    <property type="entry name" value="Peptidase_S51"/>
</dbReference>
<dbReference type="Proteomes" id="UP000292933">
    <property type="component" value="Unassembled WGS sequence"/>
</dbReference>
<evidence type="ECO:0000256" key="1">
    <source>
        <dbReference type="ARBA" id="ARBA00006534"/>
    </source>
</evidence>
<protein>
    <submittedName>
        <fullName evidence="5">Peptidase</fullName>
    </submittedName>
</protein>
<sequence length="252" mass="28658">MAYADDWGGADPHAHGRARRLFLMSSLVGMTPVIRRLIPDLGCRRMAFIPTASYAADYGVANRLMHWWWRALGVDVHVVDLTDARRWRIHDELRRAGVFYVCGGNTFYLMHCLQSSGAAGIIRERVAQGVPYLGESAGAVAAAPSIDYIAPMDERPAIAGNRRCPCLVSRSVHTGWCRMCTGWRWGARPHASYVHMPQIRALCRCAMTRRLWWPAHRRGSSRRARCCRLPCEHALRELWPCADTRHVRRPTR</sequence>
<keyword evidence="3" id="KW-0378">Hydrolase</keyword>
<evidence type="ECO:0000256" key="4">
    <source>
        <dbReference type="ARBA" id="ARBA00022825"/>
    </source>
</evidence>
<dbReference type="InterPro" id="IPR029062">
    <property type="entry name" value="Class_I_gatase-like"/>
</dbReference>
<dbReference type="Pfam" id="PF03575">
    <property type="entry name" value="Peptidase_S51"/>
    <property type="match status" value="1"/>
</dbReference>
<gene>
    <name evidence="5" type="ORF">PG1780B_1008</name>
</gene>
<keyword evidence="4" id="KW-0720">Serine protease</keyword>
<accession>A0A8B3RPK7</accession>
<dbReference type="GO" id="GO:0008236">
    <property type="term" value="F:serine-type peptidase activity"/>
    <property type="evidence" value="ECO:0007669"/>
    <property type="project" value="UniProtKB-KW"/>
</dbReference>
<dbReference type="PANTHER" id="PTHR20842:SF0">
    <property type="entry name" value="ALPHA-ASPARTYL DIPEPTIDASE"/>
    <property type="match status" value="1"/>
</dbReference>
<dbReference type="SUPFAM" id="SSF52317">
    <property type="entry name" value="Class I glutamine amidotransferase-like"/>
    <property type="match status" value="1"/>
</dbReference>
<name>A0A8B3RPK7_9BIFI</name>
<evidence type="ECO:0000313" key="5">
    <source>
        <dbReference type="EMBL" id="RYQ47289.1"/>
    </source>
</evidence>
<comment type="caution">
    <text evidence="5">The sequence shown here is derived from an EMBL/GenBank/DDBJ whole genome shotgun (WGS) entry which is preliminary data.</text>
</comment>
<dbReference type="EMBL" id="RYVC01000007">
    <property type="protein sequence ID" value="RYQ47289.1"/>
    <property type="molecule type" value="Genomic_DNA"/>
</dbReference>
<evidence type="ECO:0000313" key="6">
    <source>
        <dbReference type="Proteomes" id="UP000292933"/>
    </source>
</evidence>
<proteinExistence type="inferred from homology"/>
<dbReference type="RefSeq" id="WP_080699180.1">
    <property type="nucleotide sequence ID" value="NZ_JBKZBJ010000016.1"/>
</dbReference>
<evidence type="ECO:0000256" key="3">
    <source>
        <dbReference type="ARBA" id="ARBA00022801"/>
    </source>
</evidence>
<dbReference type="GeneID" id="89493228"/>
<dbReference type="PANTHER" id="PTHR20842">
    <property type="entry name" value="PROTEASE S51 ALPHA-ASPARTYL DIPEPTIDASE"/>
    <property type="match status" value="1"/>
</dbReference>